<evidence type="ECO:0000256" key="2">
    <source>
        <dbReference type="ARBA" id="ARBA00022737"/>
    </source>
</evidence>
<dbReference type="SMART" id="SM00192">
    <property type="entry name" value="LDLa"/>
    <property type="match status" value="2"/>
</dbReference>
<dbReference type="FunFam" id="4.10.400.10:FF:000034">
    <property type="entry name" value="Low-density lipoprotein receptor-related protein 2"/>
    <property type="match status" value="1"/>
</dbReference>
<evidence type="ECO:0000256" key="5">
    <source>
        <dbReference type="PROSITE-ProRule" id="PRU00124"/>
    </source>
</evidence>
<dbReference type="PRINTS" id="PR00261">
    <property type="entry name" value="LDLRECEPTOR"/>
</dbReference>
<dbReference type="InterPro" id="IPR002172">
    <property type="entry name" value="LDrepeatLR_classA_rpt"/>
</dbReference>
<dbReference type="Gene3D" id="4.10.400.10">
    <property type="entry name" value="Low-density Lipoprotein Receptor"/>
    <property type="match status" value="2"/>
</dbReference>
<dbReference type="InterPro" id="IPR036055">
    <property type="entry name" value="LDL_receptor-like_sf"/>
</dbReference>
<reference evidence="7 8" key="1">
    <citation type="submission" date="2018-11" db="EMBL/GenBank/DDBJ databases">
        <authorList>
            <consortium name="Pathogen Informatics"/>
        </authorList>
    </citation>
    <scope>NUCLEOTIDE SEQUENCE [LARGE SCALE GENOMIC DNA]</scope>
</reference>
<feature type="compositionally biased region" description="Basic and acidic residues" evidence="6">
    <location>
        <begin position="93"/>
        <end position="201"/>
    </location>
</feature>
<evidence type="ECO:0000256" key="4">
    <source>
        <dbReference type="ARBA" id="ARBA00023180"/>
    </source>
</evidence>
<feature type="region of interest" description="Disordered" evidence="6">
    <location>
        <begin position="1"/>
        <end position="41"/>
    </location>
</feature>
<feature type="disulfide bond" evidence="5">
    <location>
        <begin position="35"/>
        <end position="47"/>
    </location>
</feature>
<keyword evidence="8" id="KW-1185">Reference proteome</keyword>
<dbReference type="InterPro" id="IPR023415">
    <property type="entry name" value="LDLR_class-A_CS"/>
</dbReference>
<evidence type="ECO:0000256" key="3">
    <source>
        <dbReference type="ARBA" id="ARBA00023157"/>
    </source>
</evidence>
<evidence type="ECO:0000256" key="6">
    <source>
        <dbReference type="SAM" id="MobiDB-lite"/>
    </source>
</evidence>
<dbReference type="OrthoDB" id="664115at2759"/>
<feature type="region of interest" description="Disordered" evidence="6">
    <location>
        <begin position="77"/>
        <end position="201"/>
    </location>
</feature>
<keyword evidence="2" id="KW-0677">Repeat</keyword>
<evidence type="ECO:0000256" key="1">
    <source>
        <dbReference type="ARBA" id="ARBA00022729"/>
    </source>
</evidence>
<organism evidence="7">
    <name type="scientific">Heligmosomoides polygyrus</name>
    <name type="common">Parasitic roundworm</name>
    <dbReference type="NCBI Taxonomy" id="6339"/>
    <lineage>
        <taxon>Eukaryota</taxon>
        <taxon>Metazoa</taxon>
        <taxon>Ecdysozoa</taxon>
        <taxon>Nematoda</taxon>
        <taxon>Chromadorea</taxon>
        <taxon>Rhabditida</taxon>
        <taxon>Rhabditina</taxon>
        <taxon>Rhabditomorpha</taxon>
        <taxon>Strongyloidea</taxon>
        <taxon>Heligmosomidae</taxon>
        <taxon>Heligmosomoides</taxon>
    </lineage>
</organism>
<keyword evidence="1" id="KW-0732">Signal</keyword>
<dbReference type="Pfam" id="PF00057">
    <property type="entry name" value="Ldl_recept_a"/>
    <property type="match status" value="2"/>
</dbReference>
<evidence type="ECO:0000313" key="9">
    <source>
        <dbReference type="WBParaSite" id="HPBE_0000994401-mRNA-1"/>
    </source>
</evidence>
<feature type="non-terminal residue" evidence="7">
    <location>
        <position position="1"/>
    </location>
</feature>
<proteinExistence type="predicted"/>
<dbReference type="PANTHER" id="PTHR46876">
    <property type="entry name" value="LOW-DENSITY LIPOPROTEIN RECEPTOR-RELATED PROTEIN 11"/>
    <property type="match status" value="1"/>
</dbReference>
<sequence length="415" mass="48058">ANCDSGSQEEREFNSAQESPAPPHPAAPSHQTERCSPSQFRCGDGSCIEKSLECDRKYDCTDGTDETECEYFKEAMARRAQQGQRGGQSERTNGGEREQEEMRRRAEELRRREEHERRREEEEHRRELMERRREEEERRREEEERRREGESSRREEEIARREEAHRREELERRQQAESRRHQVEEIRRREEERRRQLESRAEATTVVQFRDEYDDELPCLDHEFQCHSGECIDKRRLCDTREDCADGSDESHCPARPPVHLPSPPLPSAPSVSRVDVSADDKIRIGLACKGCPCPQGVWRASDEAPASFLLVPRLHCEPSTFGSVLSFPSLFTAAAGLTAIVVAIDRDRWQPFFVASFIAYHLSHFGCVPSICRPAWLPPTPTSSTTTTTVAKQTKWKRWAVRFATRPQAVALWL</sequence>
<name>A0A3P7Y5X8_HELPZ</name>
<accession>A0A3P7Y5X8</accession>
<feature type="disulfide bond" evidence="5">
    <location>
        <begin position="42"/>
        <end position="60"/>
    </location>
</feature>
<feature type="region of interest" description="Disordered" evidence="6">
    <location>
        <begin position="247"/>
        <end position="273"/>
    </location>
</feature>
<keyword evidence="3 5" id="KW-1015">Disulfide bond</keyword>
<dbReference type="PROSITE" id="PS01209">
    <property type="entry name" value="LDLRA_1"/>
    <property type="match status" value="2"/>
</dbReference>
<dbReference type="Proteomes" id="UP000050761">
    <property type="component" value="Unassembled WGS sequence"/>
</dbReference>
<feature type="disulfide bond" evidence="5">
    <location>
        <begin position="226"/>
        <end position="244"/>
    </location>
</feature>
<dbReference type="AlphaFoldDB" id="A0A3P7Y5X8"/>
<evidence type="ECO:0000313" key="7">
    <source>
        <dbReference type="EMBL" id="VDO82986.1"/>
    </source>
</evidence>
<feature type="disulfide bond" evidence="5">
    <location>
        <begin position="54"/>
        <end position="69"/>
    </location>
</feature>
<feature type="compositionally biased region" description="Pro residues" evidence="6">
    <location>
        <begin position="255"/>
        <end position="268"/>
    </location>
</feature>
<evidence type="ECO:0000313" key="8">
    <source>
        <dbReference type="Proteomes" id="UP000050761"/>
    </source>
</evidence>
<gene>
    <name evidence="7" type="ORF">HPBE_LOCUS9945</name>
</gene>
<dbReference type="PANTHER" id="PTHR46876:SF1">
    <property type="entry name" value="LOW-DENSITY LIPOPROTEIN RECEPTOR-RELATED PROTEIN 11"/>
    <property type="match status" value="1"/>
</dbReference>
<reference evidence="9" key="2">
    <citation type="submission" date="2019-09" db="UniProtKB">
        <authorList>
            <consortium name="WormBaseParasite"/>
        </authorList>
    </citation>
    <scope>IDENTIFICATION</scope>
</reference>
<protein>
    <submittedName>
        <fullName evidence="9">Low-density lipoprotein receptor domain class A</fullName>
    </submittedName>
</protein>
<dbReference type="CDD" id="cd00112">
    <property type="entry name" value="LDLa"/>
    <property type="match status" value="2"/>
</dbReference>
<dbReference type="PROSITE" id="PS50068">
    <property type="entry name" value="LDLRA_2"/>
    <property type="match status" value="2"/>
</dbReference>
<dbReference type="WBParaSite" id="HPBE_0000994401-mRNA-1">
    <property type="protein sequence ID" value="HPBE_0000994401-mRNA-1"/>
    <property type="gene ID" value="HPBE_0000994401"/>
</dbReference>
<feature type="disulfide bond" evidence="5">
    <location>
        <begin position="238"/>
        <end position="253"/>
    </location>
</feature>
<keyword evidence="4" id="KW-0325">Glycoprotein</keyword>
<dbReference type="SUPFAM" id="SSF57424">
    <property type="entry name" value="LDL receptor-like module"/>
    <property type="match status" value="2"/>
</dbReference>
<feature type="disulfide bond" evidence="5">
    <location>
        <begin position="219"/>
        <end position="231"/>
    </location>
</feature>
<dbReference type="EMBL" id="UZAH01026601">
    <property type="protein sequence ID" value="VDO82986.1"/>
    <property type="molecule type" value="Genomic_DNA"/>
</dbReference>